<dbReference type="InterPro" id="IPR052348">
    <property type="entry name" value="Metallopeptidase_M50B"/>
</dbReference>
<accession>A0A832A7D3</accession>
<feature type="transmembrane region" description="Helical" evidence="1">
    <location>
        <begin position="61"/>
        <end position="82"/>
    </location>
</feature>
<sequence>MDARPLFPIPFVLRPGEVGLDDGVAFCVAVLVAILVNAEGQAFAATLLGDKRPGAKDRLHFNVFLHLDIVGTLSFLATGMGWSKTIAVDVTKFQYPNLCLVLTRAAGPFANFLMANIAGSLAWLLKSMSLDPRVFLMVLAVNVTVAIYNLVPLMPMAAGTLASVLLIPKDSRLDQTYRQAGPYLLVGLLLLDRISDGDILGKFLAPLVRDLFTLLTT</sequence>
<dbReference type="PANTHER" id="PTHR35864">
    <property type="entry name" value="ZINC METALLOPROTEASE MJ0611-RELATED"/>
    <property type="match status" value="1"/>
</dbReference>
<dbReference type="PANTHER" id="PTHR35864:SF1">
    <property type="entry name" value="ZINC METALLOPROTEASE YWHC-RELATED"/>
    <property type="match status" value="1"/>
</dbReference>
<feature type="transmembrane region" description="Helical" evidence="1">
    <location>
        <begin position="23"/>
        <end position="49"/>
    </location>
</feature>
<evidence type="ECO:0008006" key="3">
    <source>
        <dbReference type="Google" id="ProtNLM"/>
    </source>
</evidence>
<protein>
    <recommendedName>
        <fullName evidence="3">Zn-dependent protease (Includes SpoIVFB)</fullName>
    </recommendedName>
</protein>
<comment type="caution">
    <text evidence="2">The sequence shown here is derived from an EMBL/GenBank/DDBJ whole genome shotgun (WGS) entry which is preliminary data.</text>
</comment>
<proteinExistence type="predicted"/>
<gene>
    <name evidence="2" type="ORF">ENS06_10175</name>
</gene>
<keyword evidence="1" id="KW-0812">Transmembrane</keyword>
<feature type="transmembrane region" description="Helical" evidence="1">
    <location>
        <begin position="102"/>
        <end position="125"/>
    </location>
</feature>
<name>A0A832A7D3_9BACT</name>
<keyword evidence="1" id="KW-1133">Transmembrane helix</keyword>
<evidence type="ECO:0000256" key="1">
    <source>
        <dbReference type="SAM" id="Phobius"/>
    </source>
</evidence>
<dbReference type="EMBL" id="DSTK01000031">
    <property type="protein sequence ID" value="HFK97670.1"/>
    <property type="molecule type" value="Genomic_DNA"/>
</dbReference>
<reference evidence="2" key="1">
    <citation type="journal article" date="2020" name="mSystems">
        <title>Genome- and Community-Level Interaction Insights into Carbon Utilization and Element Cycling Functions of Hydrothermarchaeota in Hydrothermal Sediment.</title>
        <authorList>
            <person name="Zhou Z."/>
            <person name="Liu Y."/>
            <person name="Xu W."/>
            <person name="Pan J."/>
            <person name="Luo Z.H."/>
            <person name="Li M."/>
        </authorList>
    </citation>
    <scope>NUCLEOTIDE SEQUENCE [LARGE SCALE GENOMIC DNA]</scope>
    <source>
        <strain evidence="2">SpSt-456</strain>
    </source>
</reference>
<evidence type="ECO:0000313" key="2">
    <source>
        <dbReference type="EMBL" id="HFK97670.1"/>
    </source>
</evidence>
<dbReference type="AlphaFoldDB" id="A0A832A7D3"/>
<organism evidence="2">
    <name type="scientific">Desulfacinum infernum</name>
    <dbReference type="NCBI Taxonomy" id="35837"/>
    <lineage>
        <taxon>Bacteria</taxon>
        <taxon>Pseudomonadati</taxon>
        <taxon>Thermodesulfobacteriota</taxon>
        <taxon>Syntrophobacteria</taxon>
        <taxon>Syntrophobacterales</taxon>
        <taxon>Syntrophobacteraceae</taxon>
        <taxon>Desulfacinum</taxon>
    </lineage>
</organism>
<keyword evidence="1" id="KW-0472">Membrane</keyword>